<proteinExistence type="predicted"/>
<dbReference type="GO" id="GO:0016787">
    <property type="term" value="F:hydrolase activity"/>
    <property type="evidence" value="ECO:0007669"/>
    <property type="project" value="UniProtKB-KW"/>
</dbReference>
<evidence type="ECO:0000313" key="4">
    <source>
        <dbReference type="Proteomes" id="UP000253208"/>
    </source>
</evidence>
<evidence type="ECO:0000313" key="3">
    <source>
        <dbReference type="EMBL" id="RCH45443.1"/>
    </source>
</evidence>
<feature type="domain" description="BD-FAE-like" evidence="2">
    <location>
        <begin position="42"/>
        <end position="244"/>
    </location>
</feature>
<organism evidence="3 4">
    <name type="scientific">Blautia obeum</name>
    <dbReference type="NCBI Taxonomy" id="40520"/>
    <lineage>
        <taxon>Bacteria</taxon>
        <taxon>Bacillati</taxon>
        <taxon>Bacillota</taxon>
        <taxon>Clostridia</taxon>
        <taxon>Lachnospirales</taxon>
        <taxon>Lachnospiraceae</taxon>
        <taxon>Blautia</taxon>
    </lineage>
</organism>
<dbReference type="InterPro" id="IPR029058">
    <property type="entry name" value="AB_hydrolase_fold"/>
</dbReference>
<dbReference type="RefSeq" id="WP_015524395.1">
    <property type="nucleotide sequence ID" value="NZ_PSQG01000004.1"/>
</dbReference>
<keyword evidence="1 3" id="KW-0378">Hydrolase</keyword>
<gene>
    <name evidence="3" type="ORF">C4886_03710</name>
</gene>
<evidence type="ECO:0000256" key="1">
    <source>
        <dbReference type="ARBA" id="ARBA00022801"/>
    </source>
</evidence>
<sequence length="286" mass="32088">MIKAEKKTLKLSVEKPQYITVNDITYAQVDSWFGHCRRDLKLDIIYPETKDGKIYPCILWICGGAWLMMDKSAHNLYLSRLASSGFVVASVEYRTSNQGPYPMPLQDVKAAIRYLKAHADRFRINKEQIGVMGESAGGYLTCMAALDNDPALDVGEYLEESSKVQAACPWYPPTDLSAFPCESAEKCASSAESLLLGFNSMLNKEKAYQSSPVSKVTKDAPPFLIIHGNCDQVVPYVQSETLYGLLEKKDCDVTLLTLDGADHADIQFFQDEVWNRIAEFFHEKLK</sequence>
<dbReference type="Pfam" id="PF20434">
    <property type="entry name" value="BD-FAE"/>
    <property type="match status" value="1"/>
</dbReference>
<dbReference type="AlphaFoldDB" id="A0A367G5D0"/>
<accession>A0A367G5D0</accession>
<evidence type="ECO:0000259" key="2">
    <source>
        <dbReference type="Pfam" id="PF20434"/>
    </source>
</evidence>
<reference evidence="3 4" key="1">
    <citation type="submission" date="2018-02" db="EMBL/GenBank/DDBJ databases">
        <title>Complete genome sequencing of Faecalibacterium prausnitzii strains isolated from the human gut.</title>
        <authorList>
            <person name="Fitzgerald B.C."/>
            <person name="Shkoporov A.N."/>
            <person name="Ross P.R."/>
            <person name="Hill C."/>
        </authorList>
    </citation>
    <scope>NUCLEOTIDE SEQUENCE [LARGE SCALE GENOMIC DNA]</scope>
    <source>
        <strain evidence="3 4">APC942/31-1</strain>
    </source>
</reference>
<dbReference type="Proteomes" id="UP000253208">
    <property type="component" value="Unassembled WGS sequence"/>
</dbReference>
<comment type="caution">
    <text evidence="3">The sequence shown here is derived from an EMBL/GenBank/DDBJ whole genome shotgun (WGS) entry which is preliminary data.</text>
</comment>
<dbReference type="PANTHER" id="PTHR48081:SF13">
    <property type="entry name" value="ALPHA_BETA HYDROLASE"/>
    <property type="match status" value="1"/>
</dbReference>
<dbReference type="InterPro" id="IPR050300">
    <property type="entry name" value="GDXG_lipolytic_enzyme"/>
</dbReference>
<dbReference type="EMBL" id="PSQG01000004">
    <property type="protein sequence ID" value="RCH45443.1"/>
    <property type="molecule type" value="Genomic_DNA"/>
</dbReference>
<dbReference type="SUPFAM" id="SSF53474">
    <property type="entry name" value="alpha/beta-Hydrolases"/>
    <property type="match status" value="1"/>
</dbReference>
<dbReference type="InterPro" id="IPR049492">
    <property type="entry name" value="BD-FAE-like_dom"/>
</dbReference>
<dbReference type="PANTHER" id="PTHR48081">
    <property type="entry name" value="AB HYDROLASE SUPERFAMILY PROTEIN C4A8.06C"/>
    <property type="match status" value="1"/>
</dbReference>
<name>A0A367G5D0_9FIRM</name>
<protein>
    <submittedName>
        <fullName evidence="3">Alpha/beta hydrolase</fullName>
    </submittedName>
</protein>
<dbReference type="Gene3D" id="3.40.50.1820">
    <property type="entry name" value="alpha/beta hydrolase"/>
    <property type="match status" value="1"/>
</dbReference>